<feature type="compositionally biased region" description="Low complexity" evidence="10">
    <location>
        <begin position="368"/>
        <end position="385"/>
    </location>
</feature>
<protein>
    <recommendedName>
        <fullName evidence="9">Protein Wnt</fullName>
    </recommendedName>
</protein>
<evidence type="ECO:0000313" key="13">
    <source>
        <dbReference type="EnsemblMetazoa" id="KAF7489300.1"/>
    </source>
</evidence>
<dbReference type="Proteomes" id="UP000070412">
    <property type="component" value="Unassembled WGS sequence"/>
</dbReference>
<keyword evidence="5" id="KW-0272">Extracellular matrix</keyword>
<dbReference type="PANTHER" id="PTHR12027">
    <property type="entry name" value="WNT RELATED"/>
    <property type="match status" value="1"/>
</dbReference>
<feature type="region of interest" description="Disordered" evidence="10">
    <location>
        <begin position="357"/>
        <end position="385"/>
    </location>
</feature>
<keyword evidence="3 9" id="KW-0217">Developmental protein</keyword>
<dbReference type="GO" id="GO:0045165">
    <property type="term" value="P:cell fate commitment"/>
    <property type="evidence" value="ECO:0007669"/>
    <property type="project" value="TreeGrafter"/>
</dbReference>
<keyword evidence="11" id="KW-0472">Membrane</keyword>
<feature type="region of interest" description="Disordered" evidence="10">
    <location>
        <begin position="212"/>
        <end position="235"/>
    </location>
</feature>
<evidence type="ECO:0000256" key="5">
    <source>
        <dbReference type="ARBA" id="ARBA00022530"/>
    </source>
</evidence>
<comment type="subcellular location">
    <subcellularLocation>
        <location evidence="1 9">Secreted</location>
        <location evidence="1 9">Extracellular space</location>
        <location evidence="1 9">Extracellular matrix</location>
    </subcellularLocation>
</comment>
<reference evidence="12" key="2">
    <citation type="submission" date="2020-01" db="EMBL/GenBank/DDBJ databases">
        <authorList>
            <person name="Korhonen P.K.K."/>
            <person name="Guangxu M.G."/>
            <person name="Wang T.W."/>
            <person name="Stroehlein A.J.S."/>
            <person name="Young N.D."/>
            <person name="Ang C.-S.A."/>
            <person name="Fernando D.W.F."/>
            <person name="Lu H.L."/>
            <person name="Taylor S.T."/>
            <person name="Ehtesham M.E.M."/>
            <person name="Najaraj S.H.N."/>
            <person name="Harsha G.H.G."/>
            <person name="Madugundu A.M."/>
            <person name="Renuse S.R."/>
            <person name="Holt D.H."/>
            <person name="Pandey A.P."/>
            <person name="Papenfuss A.P."/>
            <person name="Gasser R.B.G."/>
            <person name="Fischer K.F."/>
        </authorList>
    </citation>
    <scope>NUCLEOTIDE SEQUENCE</scope>
    <source>
        <strain evidence="12">SSS_KF_BRIS2020</strain>
    </source>
</reference>
<evidence type="ECO:0000256" key="11">
    <source>
        <dbReference type="SAM" id="Phobius"/>
    </source>
</evidence>
<evidence type="ECO:0000256" key="2">
    <source>
        <dbReference type="ARBA" id="ARBA00005683"/>
    </source>
</evidence>
<dbReference type="InterPro" id="IPR005817">
    <property type="entry name" value="Wnt"/>
</dbReference>
<evidence type="ECO:0000256" key="9">
    <source>
        <dbReference type="RuleBase" id="RU003500"/>
    </source>
</evidence>
<evidence type="ECO:0000313" key="12">
    <source>
        <dbReference type="EMBL" id="KAF7489300.1"/>
    </source>
</evidence>
<dbReference type="GO" id="GO:0007517">
    <property type="term" value="P:muscle organ development"/>
    <property type="evidence" value="ECO:0007669"/>
    <property type="project" value="UniProtKB-ARBA"/>
</dbReference>
<dbReference type="SMART" id="SM00097">
    <property type="entry name" value="WNT1"/>
    <property type="match status" value="2"/>
</dbReference>
<dbReference type="GO" id="GO:0030182">
    <property type="term" value="P:neuron differentiation"/>
    <property type="evidence" value="ECO:0007669"/>
    <property type="project" value="TreeGrafter"/>
</dbReference>
<dbReference type="CDD" id="cd19333">
    <property type="entry name" value="Wnt_Wnt1"/>
    <property type="match status" value="1"/>
</dbReference>
<dbReference type="PRINTS" id="PR01349">
    <property type="entry name" value="WNTPROTEIN"/>
</dbReference>
<gene>
    <name evidence="12" type="primary">SSS_928g</name>
    <name evidence="12" type="ORF">SSS_928</name>
</gene>
<feature type="transmembrane region" description="Helical" evidence="11">
    <location>
        <begin position="104"/>
        <end position="128"/>
    </location>
</feature>
<dbReference type="EnsemblMetazoa" id="SSS_928s_mrna">
    <property type="protein sequence ID" value="KAF7489300.1"/>
    <property type="gene ID" value="SSS_928"/>
</dbReference>
<keyword evidence="8" id="KW-0449">Lipoprotein</keyword>
<name>A0A834VBB3_SARSC</name>
<keyword evidence="4" id="KW-0964">Secreted</keyword>
<reference evidence="13" key="3">
    <citation type="submission" date="2022-06" db="UniProtKB">
        <authorList>
            <consortium name="EnsemblMetazoa"/>
        </authorList>
    </citation>
    <scope>IDENTIFICATION</scope>
</reference>
<keyword evidence="7" id="KW-1015">Disulfide bond</keyword>
<dbReference type="GO" id="GO:0060070">
    <property type="term" value="P:canonical Wnt signaling pathway"/>
    <property type="evidence" value="ECO:0007669"/>
    <property type="project" value="TreeGrafter"/>
</dbReference>
<dbReference type="AlphaFoldDB" id="A0A834VBB3"/>
<dbReference type="GO" id="GO:0000902">
    <property type="term" value="P:cell morphogenesis"/>
    <property type="evidence" value="ECO:0007669"/>
    <property type="project" value="UniProtKB-ARBA"/>
</dbReference>
<dbReference type="EMBL" id="WVUK01000065">
    <property type="protein sequence ID" value="KAF7489300.1"/>
    <property type="molecule type" value="Genomic_DNA"/>
</dbReference>
<reference evidence="14" key="1">
    <citation type="journal article" date="2020" name="PLoS Negl. Trop. Dis.">
        <title>High-quality nuclear genome for Sarcoptes scabiei-A critical resource for a neglected parasite.</title>
        <authorList>
            <person name="Korhonen P.K."/>
            <person name="Gasser R.B."/>
            <person name="Ma G."/>
            <person name="Wang T."/>
            <person name="Stroehlein A.J."/>
            <person name="Young N.D."/>
            <person name="Ang C.S."/>
            <person name="Fernando D.D."/>
            <person name="Lu H.C."/>
            <person name="Taylor S."/>
            <person name="Reynolds S.L."/>
            <person name="Mofiz E."/>
            <person name="Najaraj S.H."/>
            <person name="Gowda H."/>
            <person name="Madugundu A."/>
            <person name="Renuse S."/>
            <person name="Holt D."/>
            <person name="Pandey A."/>
            <person name="Papenfuss A.T."/>
            <person name="Fischer K."/>
        </authorList>
    </citation>
    <scope>NUCLEOTIDE SEQUENCE [LARGE SCALE GENOMIC DNA]</scope>
</reference>
<keyword evidence="11" id="KW-1133">Transmembrane helix</keyword>
<keyword evidence="6 9" id="KW-0879">Wnt signaling pathway</keyword>
<dbReference type="Pfam" id="PF00110">
    <property type="entry name" value="wnt"/>
    <property type="match status" value="2"/>
</dbReference>
<keyword evidence="11" id="KW-0812">Transmembrane</keyword>
<evidence type="ECO:0000256" key="10">
    <source>
        <dbReference type="SAM" id="MobiDB-lite"/>
    </source>
</evidence>
<dbReference type="GO" id="GO:0005615">
    <property type="term" value="C:extracellular space"/>
    <property type="evidence" value="ECO:0007669"/>
    <property type="project" value="TreeGrafter"/>
</dbReference>
<dbReference type="GO" id="GO:0005109">
    <property type="term" value="F:frizzled binding"/>
    <property type="evidence" value="ECO:0007669"/>
    <property type="project" value="TreeGrafter"/>
</dbReference>
<dbReference type="PANTHER" id="PTHR12027:SF91">
    <property type="entry name" value="PROTO-ONCOGENE WNT-1"/>
    <property type="match status" value="1"/>
</dbReference>
<evidence type="ECO:0000256" key="8">
    <source>
        <dbReference type="ARBA" id="ARBA00023288"/>
    </source>
</evidence>
<organism evidence="12">
    <name type="scientific">Sarcoptes scabiei</name>
    <name type="common">Itch mite</name>
    <name type="synonym">Acarus scabiei</name>
    <dbReference type="NCBI Taxonomy" id="52283"/>
    <lineage>
        <taxon>Eukaryota</taxon>
        <taxon>Metazoa</taxon>
        <taxon>Ecdysozoa</taxon>
        <taxon>Arthropoda</taxon>
        <taxon>Chelicerata</taxon>
        <taxon>Arachnida</taxon>
        <taxon>Acari</taxon>
        <taxon>Acariformes</taxon>
        <taxon>Sarcoptiformes</taxon>
        <taxon>Astigmata</taxon>
        <taxon>Psoroptidia</taxon>
        <taxon>Sarcoptoidea</taxon>
        <taxon>Sarcoptidae</taxon>
        <taxon>Sarcoptinae</taxon>
        <taxon>Sarcoptes</taxon>
    </lineage>
</organism>
<dbReference type="GO" id="GO:0005125">
    <property type="term" value="F:cytokine activity"/>
    <property type="evidence" value="ECO:0007669"/>
    <property type="project" value="TreeGrafter"/>
</dbReference>
<evidence type="ECO:0000256" key="4">
    <source>
        <dbReference type="ARBA" id="ARBA00022525"/>
    </source>
</evidence>
<evidence type="ECO:0000256" key="6">
    <source>
        <dbReference type="ARBA" id="ARBA00022687"/>
    </source>
</evidence>
<sequence length="1046" mass="120336">MFFKIEKHRSTPVNLNNVDDDITLEHYQHQQNHFSCVNYEKSDPSTKNPLTSIDLMRKKKFCEWCFDDLLMPKYLRQRCQKVLNQFNRKQSFHHHRRKLRRRSFLYSTSLFLKSFVTICFINCLMIPVQTLNNPNYWLHRSHPSSSSSLSSSSSASASDSMVAEENRPILFHNNSNPSLSSLASPPSILIHKLGNKPSINNRRFLSQSKSHNFNQNIDNHNDHHRHQSNRKSQISQKQILSPYYNSQLLSIPFPSTHQMLFQHPILSQNYFAHLNHMIPSHRTSSESSSSTSPSSSSSSSRYLSRIESPLFQSNQMPRSVDPLMADDNLIQMKDSKWWDIEKHTLMMESLSMNPQINGLHPHQPIVLSPKSSSSSTSSQSSSSSLAHSTTIVANNLLSAMNLPLRKKQRRLVRDNPGVLTAIARAMKMAISECQTQFKDRRWNCPVNDWKKGKNVFGKIIQRGCRETAFVYALTSAAVAHSIARACSEGLIETCTCDYRYVRKPSGMIDWEWGGCSDNIDFGYKFARTFIDSVERGRDLRFVMNLHNNEAGRLLVSNGMRRECKCHGMSGSCTVKTCWMRLPSFRDIGNNLKDRFDSASRVSMSNEYRGITRKMMKNVQLEPYEIGYKSPTREDLIYYEESPDFCLPNQKYGVSGTEGRFCNASSVGVDGCQLLCCGRGYITEEIEQIERCNCTFHWCCQRMVGEYVRANDRSKRTSYVYRYSQILLARFLSRLLIVDPNRVCSKVNRLRSRQVNICRREPMIISQIINGSMESVRECQYQFADRKWNCPTKNKRSMRKLLSKDTRETGFVHAMTSAAIVHKIATGCAQGSILDCYCDVKAKHFKTFHSNFLFAENYCNNYISYAYRKSKEFLDENLWKKRNDFKNQILLHNYEAGRLSVKNYLEHKCKCHGMSGSCTTKTCWRQLPNLRSVSNRLKSKFDLAIQVIADNTGKRFLPEDNGARWPNQEDIVYSETSPNFCTADRLTGSLGTRGRECTNSTGTGGCDMLCCGRGFRTIMKTENCRCKFNWCCNVVCEKCRRPVQVCL</sequence>
<comment type="function">
    <text evidence="9">Ligand for members of the frizzled family of seven transmembrane receptors.</text>
</comment>
<dbReference type="InterPro" id="IPR018161">
    <property type="entry name" value="Wnt_CS"/>
</dbReference>
<evidence type="ECO:0000256" key="1">
    <source>
        <dbReference type="ARBA" id="ARBA00004498"/>
    </source>
</evidence>
<dbReference type="FunFam" id="3.30.2460.20:FF:000001">
    <property type="entry name" value="Wnt homolog"/>
    <property type="match status" value="1"/>
</dbReference>
<evidence type="ECO:0000256" key="3">
    <source>
        <dbReference type="ARBA" id="ARBA00022473"/>
    </source>
</evidence>
<dbReference type="InterPro" id="IPR043158">
    <property type="entry name" value="Wnt_C"/>
</dbReference>
<evidence type="ECO:0000256" key="7">
    <source>
        <dbReference type="ARBA" id="ARBA00023157"/>
    </source>
</evidence>
<keyword evidence="14" id="KW-1185">Reference proteome</keyword>
<proteinExistence type="inferred from homology"/>
<accession>A0A834VBB3</accession>
<dbReference type="OrthoDB" id="5945655at2759"/>
<dbReference type="PROSITE" id="PS00246">
    <property type="entry name" value="WNT1"/>
    <property type="match status" value="2"/>
</dbReference>
<comment type="similarity">
    <text evidence="2 9">Belongs to the Wnt family.</text>
</comment>
<feature type="region of interest" description="Disordered" evidence="10">
    <location>
        <begin position="280"/>
        <end position="303"/>
    </location>
</feature>
<dbReference type="Gene3D" id="3.30.2460.20">
    <property type="match status" value="2"/>
</dbReference>
<evidence type="ECO:0000313" key="14">
    <source>
        <dbReference type="Proteomes" id="UP000070412"/>
    </source>
</evidence>